<dbReference type="InterPro" id="IPR029063">
    <property type="entry name" value="SAM-dependent_MTases_sf"/>
</dbReference>
<dbReference type="InterPro" id="IPR047048">
    <property type="entry name" value="TlyA"/>
</dbReference>
<evidence type="ECO:0000256" key="3">
    <source>
        <dbReference type="PROSITE-ProRule" id="PRU00182"/>
    </source>
</evidence>
<evidence type="ECO:0000259" key="5">
    <source>
        <dbReference type="SMART" id="SM00363"/>
    </source>
</evidence>
<dbReference type="PANTHER" id="PTHR32319:SF0">
    <property type="entry name" value="BACTERIAL HEMOLYSIN-LIKE PROTEIN"/>
    <property type="match status" value="1"/>
</dbReference>
<reference evidence="6 7" key="1">
    <citation type="submission" date="2020-10" db="EMBL/GenBank/DDBJ databases">
        <title>Myceligenerans pegani sp. nov., an endophytic actinomycete isolated from Peganum harmala L. in Xinjiang, China.</title>
        <authorList>
            <person name="Xin L."/>
        </authorList>
    </citation>
    <scope>NUCLEOTIDE SEQUENCE [LARGE SCALE GENOMIC DNA]</scope>
    <source>
        <strain evidence="6 7">TRM65318</strain>
    </source>
</reference>
<keyword evidence="1 3" id="KW-0694">RNA-binding</keyword>
<feature type="domain" description="RNA-binding S4" evidence="5">
    <location>
        <begin position="5"/>
        <end position="73"/>
    </location>
</feature>
<dbReference type="EMBL" id="JADAQT010000108">
    <property type="protein sequence ID" value="MBE1878522.1"/>
    <property type="molecule type" value="Genomic_DNA"/>
</dbReference>
<feature type="compositionally biased region" description="Low complexity" evidence="4">
    <location>
        <begin position="91"/>
        <end position="110"/>
    </location>
</feature>
<evidence type="ECO:0000313" key="6">
    <source>
        <dbReference type="EMBL" id="MBE1878522.1"/>
    </source>
</evidence>
<dbReference type="SUPFAM" id="SSF53335">
    <property type="entry name" value="S-adenosyl-L-methionine-dependent methyltransferases"/>
    <property type="match status" value="1"/>
</dbReference>
<evidence type="ECO:0000256" key="4">
    <source>
        <dbReference type="SAM" id="MobiDB-lite"/>
    </source>
</evidence>
<evidence type="ECO:0000313" key="7">
    <source>
        <dbReference type="Proteomes" id="UP000625527"/>
    </source>
</evidence>
<keyword evidence="6" id="KW-0808">Transferase</keyword>
<feature type="region of interest" description="Disordered" evidence="4">
    <location>
        <begin position="90"/>
        <end position="110"/>
    </location>
</feature>
<protein>
    <submittedName>
        <fullName evidence="6">TlyA family RNA methyltransferase</fullName>
    </submittedName>
</protein>
<dbReference type="Pfam" id="PF01728">
    <property type="entry name" value="FtsJ"/>
    <property type="match status" value="1"/>
</dbReference>
<feature type="region of interest" description="Disordered" evidence="4">
    <location>
        <begin position="303"/>
        <end position="333"/>
    </location>
</feature>
<gene>
    <name evidence="6" type="ORF">IHE71_22755</name>
</gene>
<dbReference type="InterPro" id="IPR036986">
    <property type="entry name" value="S4_RNA-bd_sf"/>
</dbReference>
<dbReference type="CDD" id="cd02440">
    <property type="entry name" value="AdoMet_MTases"/>
    <property type="match status" value="1"/>
</dbReference>
<dbReference type="PANTHER" id="PTHR32319">
    <property type="entry name" value="BACTERIAL HEMOLYSIN-LIKE PROTEIN"/>
    <property type="match status" value="1"/>
</dbReference>
<comment type="similarity">
    <text evidence="2">Belongs to the TlyA family.</text>
</comment>
<proteinExistence type="inferred from homology"/>
<dbReference type="InterPro" id="IPR002942">
    <property type="entry name" value="S4_RNA-bd"/>
</dbReference>
<evidence type="ECO:0000256" key="2">
    <source>
        <dbReference type="ARBA" id="ARBA00029460"/>
    </source>
</evidence>
<dbReference type="InterPro" id="IPR002877">
    <property type="entry name" value="RNA_MeTrfase_FtsJ_dom"/>
</dbReference>
<dbReference type="Gene3D" id="3.40.50.150">
    <property type="entry name" value="Vaccinia Virus protein VP39"/>
    <property type="match status" value="1"/>
</dbReference>
<keyword evidence="6" id="KW-0489">Methyltransferase</keyword>
<name>A0ABR9N4C3_9MICO</name>
<dbReference type="SMART" id="SM00363">
    <property type="entry name" value="S4"/>
    <property type="match status" value="1"/>
</dbReference>
<dbReference type="Pfam" id="PF01479">
    <property type="entry name" value="S4"/>
    <property type="match status" value="1"/>
</dbReference>
<sequence>MTARARVDAELVRRGLARSRRHAAELVAAGRVSVDGRPVAKPSAAVAGEAGVSVSPGDPGEAEYASRAGLKLAGALDALAHESRGTYRLPAASGASAGHGGSAARDGSSGHRTPVVAGAWCADLGASTGGFTDVLLRRGAGHVVAIDVGHGQLVERLREDPRVTVVEGKNVRDLTLADLERAPDLVTGDLSFISLTLVLPAVAAVLPPHGNALLLVKPQFEVGRGRLGRGGVVRDPALHAEALTTVVRAAEDAGLRLRAIVPSRLPGPSGNREFFVWLAADATAPAADGGELAGAVTAAVVPEAAVPDDSGSADSGPAEPGRADQGPGDLEQA</sequence>
<dbReference type="RefSeq" id="WP_192865040.1">
    <property type="nucleotide sequence ID" value="NZ_JADAQT010000108.1"/>
</dbReference>
<organism evidence="6 7">
    <name type="scientific">Myceligenerans pegani</name>
    <dbReference type="NCBI Taxonomy" id="2776917"/>
    <lineage>
        <taxon>Bacteria</taxon>
        <taxon>Bacillati</taxon>
        <taxon>Actinomycetota</taxon>
        <taxon>Actinomycetes</taxon>
        <taxon>Micrococcales</taxon>
        <taxon>Promicromonosporaceae</taxon>
        <taxon>Myceligenerans</taxon>
    </lineage>
</organism>
<accession>A0ABR9N4C3</accession>
<dbReference type="GO" id="GO:0032259">
    <property type="term" value="P:methylation"/>
    <property type="evidence" value="ECO:0007669"/>
    <property type="project" value="UniProtKB-KW"/>
</dbReference>
<dbReference type="CDD" id="cd00165">
    <property type="entry name" value="S4"/>
    <property type="match status" value="1"/>
</dbReference>
<dbReference type="GO" id="GO:0008168">
    <property type="term" value="F:methyltransferase activity"/>
    <property type="evidence" value="ECO:0007669"/>
    <property type="project" value="UniProtKB-KW"/>
</dbReference>
<dbReference type="Proteomes" id="UP000625527">
    <property type="component" value="Unassembled WGS sequence"/>
</dbReference>
<dbReference type="SUPFAM" id="SSF55174">
    <property type="entry name" value="Alpha-L RNA-binding motif"/>
    <property type="match status" value="1"/>
</dbReference>
<keyword evidence="7" id="KW-1185">Reference proteome</keyword>
<evidence type="ECO:0000256" key="1">
    <source>
        <dbReference type="ARBA" id="ARBA00022884"/>
    </source>
</evidence>
<dbReference type="PROSITE" id="PS50889">
    <property type="entry name" value="S4"/>
    <property type="match status" value="1"/>
</dbReference>
<dbReference type="Gene3D" id="3.10.290.10">
    <property type="entry name" value="RNA-binding S4 domain"/>
    <property type="match status" value="1"/>
</dbReference>
<comment type="caution">
    <text evidence="6">The sequence shown here is derived from an EMBL/GenBank/DDBJ whole genome shotgun (WGS) entry which is preliminary data.</text>
</comment>